<dbReference type="EMBL" id="ASGP02000005">
    <property type="protein sequence ID" value="KAH9506544.1"/>
    <property type="molecule type" value="Genomic_DNA"/>
</dbReference>
<proteinExistence type="predicted"/>
<name>A0A922L4M1_DERFA</name>
<keyword evidence="2" id="KW-1185">Reference proteome</keyword>
<evidence type="ECO:0000313" key="1">
    <source>
        <dbReference type="EMBL" id="KAH9506544.1"/>
    </source>
</evidence>
<reference evidence="1" key="1">
    <citation type="submission" date="2013-05" db="EMBL/GenBank/DDBJ databases">
        <authorList>
            <person name="Yim A.K.Y."/>
            <person name="Chan T.F."/>
            <person name="Ji K.M."/>
            <person name="Liu X.Y."/>
            <person name="Zhou J.W."/>
            <person name="Li R.Q."/>
            <person name="Yang K.Y."/>
            <person name="Li J."/>
            <person name="Li M."/>
            <person name="Law P.T.W."/>
            <person name="Wu Y.L."/>
            <person name="Cai Z.L."/>
            <person name="Qin H."/>
            <person name="Bao Y."/>
            <person name="Leung R.K.K."/>
            <person name="Ng P.K.S."/>
            <person name="Zou J."/>
            <person name="Zhong X.J."/>
            <person name="Ran P.X."/>
            <person name="Zhong N.S."/>
            <person name="Liu Z.G."/>
            <person name="Tsui S.K.W."/>
        </authorList>
    </citation>
    <scope>NUCLEOTIDE SEQUENCE</scope>
    <source>
        <strain evidence="1">Derf</strain>
        <tissue evidence="1">Whole organism</tissue>
    </source>
</reference>
<gene>
    <name evidence="1" type="ORF">DERF_011269</name>
</gene>
<protein>
    <submittedName>
        <fullName evidence="1">Uncharacterized protein</fullName>
    </submittedName>
</protein>
<sequence>MKNIKNPIGIAVNKNDARTPTPSSSNAMDGLKAINIIITMIDENFAEYPIIYLDYVFVANGYNR</sequence>
<dbReference type="AlphaFoldDB" id="A0A922L4M1"/>
<organism evidence="1 2">
    <name type="scientific">Dermatophagoides farinae</name>
    <name type="common">American house dust mite</name>
    <dbReference type="NCBI Taxonomy" id="6954"/>
    <lineage>
        <taxon>Eukaryota</taxon>
        <taxon>Metazoa</taxon>
        <taxon>Ecdysozoa</taxon>
        <taxon>Arthropoda</taxon>
        <taxon>Chelicerata</taxon>
        <taxon>Arachnida</taxon>
        <taxon>Acari</taxon>
        <taxon>Acariformes</taxon>
        <taxon>Sarcoptiformes</taxon>
        <taxon>Astigmata</taxon>
        <taxon>Psoroptidia</taxon>
        <taxon>Analgoidea</taxon>
        <taxon>Pyroglyphidae</taxon>
        <taxon>Dermatophagoidinae</taxon>
        <taxon>Dermatophagoides</taxon>
    </lineage>
</organism>
<comment type="caution">
    <text evidence="1">The sequence shown here is derived from an EMBL/GenBank/DDBJ whole genome shotgun (WGS) entry which is preliminary data.</text>
</comment>
<evidence type="ECO:0000313" key="2">
    <source>
        <dbReference type="Proteomes" id="UP000790347"/>
    </source>
</evidence>
<accession>A0A922L4M1</accession>
<reference evidence="1" key="2">
    <citation type="journal article" date="2022" name="Res Sq">
        <title>Comparative Genomics Reveals Insights into the Divergent Evolution of Astigmatic Mites and Household Pest Adaptations.</title>
        <authorList>
            <person name="Xiong Q."/>
            <person name="Wan A.T.-Y."/>
            <person name="Liu X.-Y."/>
            <person name="Fung C.S.-H."/>
            <person name="Xiao X."/>
            <person name="Malainual N."/>
            <person name="Hou J."/>
            <person name="Wang L."/>
            <person name="Wang M."/>
            <person name="Yang K."/>
            <person name="Cui Y."/>
            <person name="Leung E."/>
            <person name="Nong W."/>
            <person name="Shin S.-K."/>
            <person name="Au S."/>
            <person name="Jeong K.Y."/>
            <person name="Chew F.T."/>
            <person name="Hui J."/>
            <person name="Leung T.F."/>
            <person name="Tungtrongchitr A."/>
            <person name="Zhong N."/>
            <person name="Liu Z."/>
            <person name="Tsui S."/>
        </authorList>
    </citation>
    <scope>NUCLEOTIDE SEQUENCE</scope>
    <source>
        <strain evidence="1">Derf</strain>
        <tissue evidence="1">Whole organism</tissue>
    </source>
</reference>
<dbReference type="Proteomes" id="UP000790347">
    <property type="component" value="Unassembled WGS sequence"/>
</dbReference>